<sequence>MVHDCKSCGNRLTCSLYQLGIVLDNGRIIKGIRNLNDLRKMVENVKDPIKKARYSNYLYILERYKREEEQKKEAATAKENNKTKMKIDWVDKHE</sequence>
<protein>
    <submittedName>
        <fullName evidence="1">Uncharacterized protein</fullName>
    </submittedName>
</protein>
<dbReference type="EMBL" id="LAZR01000297">
    <property type="protein sequence ID" value="KKN76308.1"/>
    <property type="molecule type" value="Genomic_DNA"/>
</dbReference>
<dbReference type="AlphaFoldDB" id="A0A0F9WDL5"/>
<name>A0A0F9WDL5_9ZZZZ</name>
<accession>A0A0F9WDL5</accession>
<reference evidence="1" key="1">
    <citation type="journal article" date="2015" name="Nature">
        <title>Complex archaea that bridge the gap between prokaryotes and eukaryotes.</title>
        <authorList>
            <person name="Spang A."/>
            <person name="Saw J.H."/>
            <person name="Jorgensen S.L."/>
            <person name="Zaremba-Niedzwiedzka K."/>
            <person name="Martijn J."/>
            <person name="Lind A.E."/>
            <person name="van Eijk R."/>
            <person name="Schleper C."/>
            <person name="Guy L."/>
            <person name="Ettema T.J."/>
        </authorList>
    </citation>
    <scope>NUCLEOTIDE SEQUENCE</scope>
</reference>
<comment type="caution">
    <text evidence="1">The sequence shown here is derived from an EMBL/GenBank/DDBJ whole genome shotgun (WGS) entry which is preliminary data.</text>
</comment>
<proteinExistence type="predicted"/>
<organism evidence="1">
    <name type="scientific">marine sediment metagenome</name>
    <dbReference type="NCBI Taxonomy" id="412755"/>
    <lineage>
        <taxon>unclassified sequences</taxon>
        <taxon>metagenomes</taxon>
        <taxon>ecological metagenomes</taxon>
    </lineage>
</organism>
<gene>
    <name evidence="1" type="ORF">LCGC14_0371600</name>
</gene>
<evidence type="ECO:0000313" key="1">
    <source>
        <dbReference type="EMBL" id="KKN76308.1"/>
    </source>
</evidence>